<reference evidence="3" key="1">
    <citation type="submission" date="2021-01" db="EMBL/GenBank/DDBJ databases">
        <title>Phytophthora aleatoria, a newly-described species from Pinus radiata is distinct from Phytophthora cactorum isolates based on comparative genomics.</title>
        <authorList>
            <person name="Mcdougal R."/>
            <person name="Panda P."/>
            <person name="Williams N."/>
            <person name="Studholme D.J."/>
        </authorList>
    </citation>
    <scope>NUCLEOTIDE SEQUENCE</scope>
    <source>
        <strain evidence="3">NZFS 4037</strain>
    </source>
</reference>
<proteinExistence type="predicted"/>
<accession>A0A8J5ITI7</accession>
<keyword evidence="2" id="KW-0472">Membrane</keyword>
<sequence length="215" mass="24005">MLPAVGGEKRREERCGGGFRRVAMYAMPGATFDSNSAVAAAAGFRRARSEYVSTLARGDTKQNDTEWASERAVRVAAAPAALALALAAVLAAQLSLVVLLAVAIIFAETAQQTEEQEDAHDRKRRCCLLRRLRKNNGDCQQDYERELRREYRRQCKRQRRWSCRHPHCPLRCPLLSQPCRSSFSQSTSTPMQQPQVVQPAYPAEAASQKTLAKDI</sequence>
<dbReference type="Proteomes" id="UP000709295">
    <property type="component" value="Unassembled WGS sequence"/>
</dbReference>
<dbReference type="AlphaFoldDB" id="A0A8J5ITI7"/>
<organism evidence="3 4">
    <name type="scientific">Phytophthora aleatoria</name>
    <dbReference type="NCBI Taxonomy" id="2496075"/>
    <lineage>
        <taxon>Eukaryota</taxon>
        <taxon>Sar</taxon>
        <taxon>Stramenopiles</taxon>
        <taxon>Oomycota</taxon>
        <taxon>Peronosporomycetes</taxon>
        <taxon>Peronosporales</taxon>
        <taxon>Peronosporaceae</taxon>
        <taxon>Phytophthora</taxon>
    </lineage>
</organism>
<gene>
    <name evidence="3" type="ORF">JG688_00009585</name>
</gene>
<name>A0A8J5ITI7_9STRA</name>
<keyword evidence="2" id="KW-0812">Transmembrane</keyword>
<comment type="caution">
    <text evidence="3">The sequence shown here is derived from an EMBL/GenBank/DDBJ whole genome shotgun (WGS) entry which is preliminary data.</text>
</comment>
<evidence type="ECO:0000256" key="2">
    <source>
        <dbReference type="SAM" id="Phobius"/>
    </source>
</evidence>
<dbReference type="EMBL" id="JAENGY010000557">
    <property type="protein sequence ID" value="KAG6960444.1"/>
    <property type="molecule type" value="Genomic_DNA"/>
</dbReference>
<keyword evidence="2" id="KW-1133">Transmembrane helix</keyword>
<protein>
    <submittedName>
        <fullName evidence="3">Uncharacterized protein</fullName>
    </submittedName>
</protein>
<feature type="transmembrane region" description="Helical" evidence="2">
    <location>
        <begin position="81"/>
        <end position="107"/>
    </location>
</feature>
<keyword evidence="4" id="KW-1185">Reference proteome</keyword>
<evidence type="ECO:0000313" key="4">
    <source>
        <dbReference type="Proteomes" id="UP000709295"/>
    </source>
</evidence>
<feature type="region of interest" description="Disordered" evidence="1">
    <location>
        <begin position="183"/>
        <end position="215"/>
    </location>
</feature>
<evidence type="ECO:0000313" key="3">
    <source>
        <dbReference type="EMBL" id="KAG6960444.1"/>
    </source>
</evidence>
<feature type="compositionally biased region" description="Low complexity" evidence="1">
    <location>
        <begin position="183"/>
        <end position="206"/>
    </location>
</feature>
<evidence type="ECO:0000256" key="1">
    <source>
        <dbReference type="SAM" id="MobiDB-lite"/>
    </source>
</evidence>